<dbReference type="Pfam" id="PF00756">
    <property type="entry name" value="Esterase"/>
    <property type="match status" value="1"/>
</dbReference>
<accession>A0ABT3QWW7</accession>
<evidence type="ECO:0000256" key="1">
    <source>
        <dbReference type="ARBA" id="ARBA00005622"/>
    </source>
</evidence>
<keyword evidence="2 3" id="KW-0378">Hydrolase</keyword>
<keyword evidence="4" id="KW-1185">Reference proteome</keyword>
<sequence>MTRMKLSSCAIPGTAAYDLVSARNGQTYRVFVHIPAGEPPAEGWPVLYLTDGNAVIGTAVEAMRAQAGYPTGTNVAPGVIVAIGYPTDDPYDPLRRSWDLSPLPGKTYPPFFADGPDVKTGGGEEFLGFIEADVKPFVHSLARIDPARQSLFGHSFGGLFALFAFFTRPHAFRNWIAASPAIFWDDGLILQYRDRFLAALPQRLDTFLHFSAGEYEGDDLAPFQRQAEDAGSRLEEKKKTRTIGHARELSAELAALEEVSIRTHYETFAYETHMSVLPAAVGRAVQIAFAVRPLGYLCET</sequence>
<dbReference type="Proteomes" id="UP001300261">
    <property type="component" value="Unassembled WGS sequence"/>
</dbReference>
<dbReference type="PANTHER" id="PTHR40841:SF2">
    <property type="entry name" value="SIDEROPHORE-DEGRADING ESTERASE (EUROFUNG)"/>
    <property type="match status" value="1"/>
</dbReference>
<proteinExistence type="inferred from homology"/>
<protein>
    <submittedName>
        <fullName evidence="3">Alpha/beta hydrolase-fold protein</fullName>
    </submittedName>
</protein>
<evidence type="ECO:0000256" key="2">
    <source>
        <dbReference type="ARBA" id="ARBA00022801"/>
    </source>
</evidence>
<dbReference type="SUPFAM" id="SSF53474">
    <property type="entry name" value="alpha/beta-Hydrolases"/>
    <property type="match status" value="1"/>
</dbReference>
<gene>
    <name evidence="3" type="ORF">ON753_03230</name>
</gene>
<dbReference type="Gene3D" id="3.40.50.1820">
    <property type="entry name" value="alpha/beta hydrolase"/>
    <property type="match status" value="1"/>
</dbReference>
<dbReference type="EMBL" id="JAPEVI010000002">
    <property type="protein sequence ID" value="MCX2721422.1"/>
    <property type="molecule type" value="Genomic_DNA"/>
</dbReference>
<dbReference type="InterPro" id="IPR029058">
    <property type="entry name" value="AB_hydrolase_fold"/>
</dbReference>
<evidence type="ECO:0000313" key="4">
    <source>
        <dbReference type="Proteomes" id="UP001300261"/>
    </source>
</evidence>
<name>A0ABT3QWW7_9HYPH</name>
<evidence type="ECO:0000313" key="3">
    <source>
        <dbReference type="EMBL" id="MCX2721422.1"/>
    </source>
</evidence>
<dbReference type="InterPro" id="IPR052558">
    <property type="entry name" value="Siderophore_Hydrolase_D"/>
</dbReference>
<reference evidence="3 4" key="1">
    <citation type="journal article" date="2016" name="Int. J. Syst. Evol. Microbiol.">
        <title>Labrenzia salina sp. nov., isolated from the rhizosphere of the halophyte Arthrocnemum macrostachyum.</title>
        <authorList>
            <person name="Camacho M."/>
            <person name="Redondo-Gomez S."/>
            <person name="Rodriguez-Llorente I."/>
            <person name="Rohde M."/>
            <person name="Sproer C."/>
            <person name="Schumann P."/>
            <person name="Klenk H.P."/>
            <person name="Montero-Calasanz M.D.C."/>
        </authorList>
    </citation>
    <scope>NUCLEOTIDE SEQUENCE [LARGE SCALE GENOMIC DNA]</scope>
    <source>
        <strain evidence="3 4">DSM 29163</strain>
    </source>
</reference>
<dbReference type="GO" id="GO:0016787">
    <property type="term" value="F:hydrolase activity"/>
    <property type="evidence" value="ECO:0007669"/>
    <property type="project" value="UniProtKB-KW"/>
</dbReference>
<dbReference type="PANTHER" id="PTHR40841">
    <property type="entry name" value="SIDEROPHORE TRIACETYLFUSARININE C ESTERASE"/>
    <property type="match status" value="1"/>
</dbReference>
<organism evidence="3 4">
    <name type="scientific">Roseibium salinum</name>
    <dbReference type="NCBI Taxonomy" id="1604349"/>
    <lineage>
        <taxon>Bacteria</taxon>
        <taxon>Pseudomonadati</taxon>
        <taxon>Pseudomonadota</taxon>
        <taxon>Alphaproteobacteria</taxon>
        <taxon>Hyphomicrobiales</taxon>
        <taxon>Stappiaceae</taxon>
        <taxon>Roseibium</taxon>
    </lineage>
</organism>
<comment type="similarity">
    <text evidence="1">Belongs to the esterase D family.</text>
</comment>
<dbReference type="InterPro" id="IPR000801">
    <property type="entry name" value="Esterase-like"/>
</dbReference>
<dbReference type="RefSeq" id="WP_265961123.1">
    <property type="nucleotide sequence ID" value="NZ_JAPEVI010000002.1"/>
</dbReference>
<comment type="caution">
    <text evidence="3">The sequence shown here is derived from an EMBL/GenBank/DDBJ whole genome shotgun (WGS) entry which is preliminary data.</text>
</comment>